<dbReference type="InterPro" id="IPR052018">
    <property type="entry name" value="PHP_domain"/>
</dbReference>
<feature type="domain" description="Polymerase/histidinol phosphatase N-terminal" evidence="1">
    <location>
        <begin position="143"/>
        <end position="207"/>
    </location>
</feature>
<name>A0A8J3J4G0_9ACTN</name>
<dbReference type="Proteomes" id="UP000612808">
    <property type="component" value="Unassembled WGS sequence"/>
</dbReference>
<reference evidence="2" key="1">
    <citation type="submission" date="2021-01" db="EMBL/GenBank/DDBJ databases">
        <title>Whole genome shotgun sequence of Actinocatenispora rupis NBRC 107355.</title>
        <authorList>
            <person name="Komaki H."/>
            <person name="Tamura T."/>
        </authorList>
    </citation>
    <scope>NUCLEOTIDE SEQUENCE</scope>
    <source>
        <strain evidence="2">NBRC 107355</strain>
    </source>
</reference>
<dbReference type="InterPro" id="IPR003141">
    <property type="entry name" value="Pol/His_phosphatase_N"/>
</dbReference>
<protein>
    <submittedName>
        <fullName evidence="2">Phosphoesterase</fullName>
    </submittedName>
</protein>
<dbReference type="GO" id="GO:0004534">
    <property type="term" value="F:5'-3' RNA exonuclease activity"/>
    <property type="evidence" value="ECO:0007669"/>
    <property type="project" value="TreeGrafter"/>
</dbReference>
<dbReference type="EMBL" id="BOMB01000028">
    <property type="protein sequence ID" value="GID14003.1"/>
    <property type="molecule type" value="Genomic_DNA"/>
</dbReference>
<dbReference type="NCBIfam" id="NF038032">
    <property type="entry name" value="CehA_McbA_metalo"/>
    <property type="match status" value="1"/>
</dbReference>
<organism evidence="2 3">
    <name type="scientific">Actinocatenispora rupis</name>
    <dbReference type="NCBI Taxonomy" id="519421"/>
    <lineage>
        <taxon>Bacteria</taxon>
        <taxon>Bacillati</taxon>
        <taxon>Actinomycetota</taxon>
        <taxon>Actinomycetes</taxon>
        <taxon>Micromonosporales</taxon>
        <taxon>Micromonosporaceae</taxon>
        <taxon>Actinocatenispora</taxon>
    </lineage>
</organism>
<accession>A0A8J3J4G0</accession>
<evidence type="ECO:0000259" key="1">
    <source>
        <dbReference type="SMART" id="SM00481"/>
    </source>
</evidence>
<dbReference type="AlphaFoldDB" id="A0A8J3J4G0"/>
<dbReference type="GO" id="GO:0035312">
    <property type="term" value="F:5'-3' DNA exonuclease activity"/>
    <property type="evidence" value="ECO:0007669"/>
    <property type="project" value="TreeGrafter"/>
</dbReference>
<dbReference type="CDD" id="cd07432">
    <property type="entry name" value="PHP_HisPPase"/>
    <property type="match status" value="1"/>
</dbReference>
<gene>
    <name evidence="2" type="ORF">Aru02nite_48920</name>
</gene>
<evidence type="ECO:0000313" key="2">
    <source>
        <dbReference type="EMBL" id="GID14003.1"/>
    </source>
</evidence>
<proteinExistence type="predicted"/>
<dbReference type="Gene3D" id="3.20.20.140">
    <property type="entry name" value="Metal-dependent hydrolases"/>
    <property type="match status" value="1"/>
</dbReference>
<dbReference type="SUPFAM" id="SSF89550">
    <property type="entry name" value="PHP domain-like"/>
    <property type="match status" value="1"/>
</dbReference>
<dbReference type="PANTHER" id="PTHR42924">
    <property type="entry name" value="EXONUCLEASE"/>
    <property type="match status" value="1"/>
</dbReference>
<dbReference type="PANTHER" id="PTHR42924:SF3">
    <property type="entry name" value="POLYMERASE_HISTIDINOL PHOSPHATASE N-TERMINAL DOMAIN-CONTAINING PROTEIN"/>
    <property type="match status" value="1"/>
</dbReference>
<dbReference type="SMART" id="SM00481">
    <property type="entry name" value="POLIIIAc"/>
    <property type="match status" value="1"/>
</dbReference>
<comment type="caution">
    <text evidence="2">The sequence shown here is derived from an EMBL/GenBank/DDBJ whole genome shotgun (WGS) entry which is preliminary data.</text>
</comment>
<dbReference type="RefSeq" id="WP_275408710.1">
    <property type="nucleotide sequence ID" value="NZ_BAAAZM010000014.1"/>
</dbReference>
<keyword evidence="3" id="KW-1185">Reference proteome</keyword>
<evidence type="ECO:0000313" key="3">
    <source>
        <dbReference type="Proteomes" id="UP000612808"/>
    </source>
</evidence>
<dbReference type="InterPro" id="IPR016195">
    <property type="entry name" value="Pol/histidinol_Pase-like"/>
</dbReference>
<sequence>MDIRTYTGHLTPGAPDYVYLPVSVPPGTSRIGVRYSYDRVPGNACDIGVFDERGTAVGFRGWSGGARDQFEIGPYEATPGYLPGPVGAGTWHVVLGPYTVAPGGMDYTVTVTLADEPVPAARPAVPGGFPPADTGRGPGWYRGDCHLHTVFSDGRRTPGEVAAAARARGLDFLGSSEHNTPASHPAWGAHAGPDLLVLTGEEITTRNGHCLAIGLPPGTWIDWRFRAADGVFDGIADQVREAGALLVPAHPYGTCVACSWKFGYARADAIEVWNGSWELTDEATLAMWDGLLVAGDRWIPAMGNSDAHAHDDVVGLPQTVVYADALSRTGILAGIAAGRSWIADDAGVGLTFEVSAGGTRAGIGERLAAGPDTPVTVALDVTGVPDGTVRLVTDRGTVHTAPADGPVRWTTTARYTNYVRAEVRHDDDVTPYGSMAAMTNPVFVDRADAVRAG</sequence>